<dbReference type="InterPro" id="IPR050680">
    <property type="entry name" value="YpeA/RimI_acetyltransf"/>
</dbReference>
<dbReference type="AlphaFoldDB" id="A0A364L7R0"/>
<comment type="caution">
    <text evidence="4">The sequence shown here is derived from an EMBL/GenBank/DDBJ whole genome shotgun (WGS) entry which is preliminary data.</text>
</comment>
<dbReference type="InterPro" id="IPR000182">
    <property type="entry name" value="GNAT_dom"/>
</dbReference>
<dbReference type="GeneID" id="63797059"/>
<reference evidence="4 5" key="1">
    <citation type="journal article" date="2017" name="Biotechnol. Biofuels">
        <title>Differential beta-glucosidase expression as a function of carbon source availability in Talaromyces amestolkiae: a genomic and proteomic approach.</title>
        <authorList>
            <person name="de Eugenio L.I."/>
            <person name="Mendez-Liter J.A."/>
            <person name="Nieto-Dominguez M."/>
            <person name="Alonso L."/>
            <person name="Gil-Munoz J."/>
            <person name="Barriuso J."/>
            <person name="Prieto A."/>
            <person name="Martinez M.J."/>
        </authorList>
    </citation>
    <scope>NUCLEOTIDE SEQUENCE [LARGE SCALE GENOMIC DNA]</scope>
    <source>
        <strain evidence="4 5">CIB</strain>
    </source>
</reference>
<dbReference type="RefSeq" id="XP_040736347.1">
    <property type="nucleotide sequence ID" value="XM_040880584.1"/>
</dbReference>
<evidence type="ECO:0000313" key="4">
    <source>
        <dbReference type="EMBL" id="RAO71832.1"/>
    </source>
</evidence>
<dbReference type="Proteomes" id="UP000249363">
    <property type="component" value="Unassembled WGS sequence"/>
</dbReference>
<dbReference type="InterPro" id="IPR016181">
    <property type="entry name" value="Acyl_CoA_acyltransferase"/>
</dbReference>
<dbReference type="EMBL" id="MIKG01000017">
    <property type="protein sequence ID" value="RAO71832.1"/>
    <property type="molecule type" value="Genomic_DNA"/>
</dbReference>
<dbReference type="Pfam" id="PF00583">
    <property type="entry name" value="Acetyltransf_1"/>
    <property type="match status" value="1"/>
</dbReference>
<dbReference type="Gene3D" id="3.40.630.30">
    <property type="match status" value="1"/>
</dbReference>
<dbReference type="PANTHER" id="PTHR43420">
    <property type="entry name" value="ACETYLTRANSFERASE"/>
    <property type="match status" value="1"/>
</dbReference>
<proteinExistence type="predicted"/>
<evidence type="ECO:0000259" key="3">
    <source>
        <dbReference type="PROSITE" id="PS51186"/>
    </source>
</evidence>
<evidence type="ECO:0000313" key="5">
    <source>
        <dbReference type="Proteomes" id="UP000249363"/>
    </source>
</evidence>
<dbReference type="OrthoDB" id="41532at2759"/>
<dbReference type="PROSITE" id="PS51186">
    <property type="entry name" value="GNAT"/>
    <property type="match status" value="1"/>
</dbReference>
<name>A0A364L7R0_TALAM</name>
<evidence type="ECO:0000256" key="2">
    <source>
        <dbReference type="ARBA" id="ARBA00023315"/>
    </source>
</evidence>
<gene>
    <name evidence="4" type="ORF">BHQ10_007844</name>
</gene>
<keyword evidence="1" id="KW-0808">Transferase</keyword>
<keyword evidence="2" id="KW-0012">Acyltransferase</keyword>
<dbReference type="GO" id="GO:0016747">
    <property type="term" value="F:acyltransferase activity, transferring groups other than amino-acyl groups"/>
    <property type="evidence" value="ECO:0007669"/>
    <property type="project" value="InterPro"/>
</dbReference>
<organism evidence="4 5">
    <name type="scientific">Talaromyces amestolkiae</name>
    <dbReference type="NCBI Taxonomy" id="1196081"/>
    <lineage>
        <taxon>Eukaryota</taxon>
        <taxon>Fungi</taxon>
        <taxon>Dikarya</taxon>
        <taxon>Ascomycota</taxon>
        <taxon>Pezizomycotina</taxon>
        <taxon>Eurotiomycetes</taxon>
        <taxon>Eurotiomycetidae</taxon>
        <taxon>Eurotiales</taxon>
        <taxon>Trichocomaceae</taxon>
        <taxon>Talaromyces</taxon>
        <taxon>Talaromyces sect. Talaromyces</taxon>
    </lineage>
</organism>
<evidence type="ECO:0000256" key="1">
    <source>
        <dbReference type="ARBA" id="ARBA00022679"/>
    </source>
</evidence>
<sequence length="277" mass="30629">MLGPTSPQNSSAARPHELWPTTFCIGTAPIGRSYKSNAIQVQHAHPLPLRLSDTCPMDGNADFVFFRISKTNDVASSVFKYRQLRLEALKVSPASFASTYEAEAAFTDEYWVKLLTSPGRETFICAAIPRPDNVHQFSNGTSKWVGQVSILASSSSDPSSNNIDPGNDNERWQMLSLFTFPEYRGKGLGKKLCHEVLDFIRDFKDQPKVAELSLVVKAHNTAAVRLYERLGFAIVRRCTLVEALTANGDSHLLPADRSASKYTDLSGLIMKSTVLRS</sequence>
<dbReference type="PANTHER" id="PTHR43420:SF47">
    <property type="entry name" value="N-ACETYLTRANSFERASE DOMAIN-CONTAINING PROTEIN"/>
    <property type="match status" value="1"/>
</dbReference>
<dbReference type="CDD" id="cd04301">
    <property type="entry name" value="NAT_SF"/>
    <property type="match status" value="1"/>
</dbReference>
<keyword evidence="5" id="KW-1185">Reference proteome</keyword>
<dbReference type="SUPFAM" id="SSF55729">
    <property type="entry name" value="Acyl-CoA N-acyltransferases (Nat)"/>
    <property type="match status" value="1"/>
</dbReference>
<accession>A0A364L7R0</accession>
<feature type="domain" description="N-acetyltransferase" evidence="3">
    <location>
        <begin position="79"/>
        <end position="247"/>
    </location>
</feature>
<protein>
    <recommendedName>
        <fullName evidence="3">N-acetyltransferase domain-containing protein</fullName>
    </recommendedName>
</protein>